<evidence type="ECO:0000313" key="2">
    <source>
        <dbReference type="Proteomes" id="UP000000762"/>
    </source>
</evidence>
<proteinExistence type="predicted"/>
<sequence length="47" mass="5361">MSDKKLKKWNKPILIILKNSLTPEVEGKNRSEFERTFGGYQPPVGVS</sequence>
<reference evidence="2" key="1">
    <citation type="journal article" date="2007" name="Genome Biol.">
        <title>Comparison of Francisella tularensis genomes reveals evolutionary events associated with the emergence of human pathogenic strains.</title>
        <authorList>
            <person name="Rohmer L."/>
            <person name="Fong C."/>
            <person name="Abmayr S."/>
            <person name="Wasnick M."/>
            <person name="Larson Freeman T.J."/>
            <person name="Radey M."/>
            <person name="Guina T."/>
            <person name="Svensson K."/>
            <person name="Hayden H.S."/>
            <person name="Jacobs M."/>
            <person name="Gallagher L.A."/>
            <person name="Manoil C."/>
            <person name="Ernst R.K."/>
            <person name="Drees B."/>
            <person name="Buckley D."/>
            <person name="Haugen E."/>
            <person name="Bovee D."/>
            <person name="Zhou Y."/>
            <person name="Chang J."/>
            <person name="Levy R."/>
            <person name="Lim R."/>
            <person name="Gillett W."/>
            <person name="Guenthener D."/>
            <person name="Kang A."/>
            <person name="Shaffer S.A."/>
            <person name="Taylor G."/>
            <person name="Chen J."/>
            <person name="Gallis B."/>
            <person name="D'Argenio D.A."/>
            <person name="Forsman M."/>
            <person name="Olson M.V."/>
            <person name="Goodlett D.R."/>
            <person name="Kaul R."/>
            <person name="Miller S.I."/>
            <person name="Brittnacher M.J."/>
        </authorList>
    </citation>
    <scope>NUCLEOTIDE SEQUENCE [LARGE SCALE GENOMIC DNA]</scope>
    <source>
        <strain evidence="2">U112</strain>
    </source>
</reference>
<keyword evidence="2" id="KW-1185">Reference proteome</keyword>
<protein>
    <submittedName>
        <fullName evidence="1">Uncharacterized protein</fullName>
    </submittedName>
</protein>
<organism evidence="1 2">
    <name type="scientific">Francisella tularensis subsp. novicida (strain ATCC 15482 / CCUG 33449 / U112)</name>
    <dbReference type="NCBI Taxonomy" id="401614"/>
    <lineage>
        <taxon>Bacteria</taxon>
        <taxon>Pseudomonadati</taxon>
        <taxon>Pseudomonadota</taxon>
        <taxon>Gammaproteobacteria</taxon>
        <taxon>Thiotrichales</taxon>
        <taxon>Francisellaceae</taxon>
        <taxon>Francisella</taxon>
    </lineage>
</organism>
<dbReference type="KEGG" id="ftx:AW25_1070"/>
<dbReference type="RefSeq" id="WP_011733663.1">
    <property type="nucleotide sequence ID" value="NC_008601.1"/>
</dbReference>
<evidence type="ECO:0000313" key="1">
    <source>
        <dbReference type="EMBL" id="ABK89830.1"/>
    </source>
</evidence>
<dbReference type="KEGG" id="ftn:FTN_0942"/>
<name>A0Q6G5_FRATN</name>
<accession>A0Q6G5</accession>
<gene>
    <name evidence="1" type="ordered locus">FTN_0942</name>
</gene>
<dbReference type="Proteomes" id="UP000000762">
    <property type="component" value="Chromosome"/>
</dbReference>
<dbReference type="AlphaFoldDB" id="A0Q6G5"/>
<dbReference type="EMBL" id="CP000439">
    <property type="protein sequence ID" value="ABK89830.1"/>
    <property type="molecule type" value="Genomic_DNA"/>
</dbReference>